<dbReference type="Gene3D" id="1.10.8.10">
    <property type="entry name" value="DNA helicase RuvA subunit, C-terminal domain"/>
    <property type="match status" value="1"/>
</dbReference>
<dbReference type="GO" id="GO:0005829">
    <property type="term" value="C:cytosol"/>
    <property type="evidence" value="ECO:0007669"/>
    <property type="project" value="TreeGrafter"/>
</dbReference>
<evidence type="ECO:0000256" key="1">
    <source>
        <dbReference type="SAM" id="MobiDB-lite"/>
    </source>
</evidence>
<feature type="region of interest" description="Disordered" evidence="1">
    <location>
        <begin position="672"/>
        <end position="830"/>
    </location>
</feature>
<evidence type="ECO:0008006" key="4">
    <source>
        <dbReference type="Google" id="ProtNLM"/>
    </source>
</evidence>
<dbReference type="InterPro" id="IPR055335">
    <property type="entry name" value="Ucp6/RUP1"/>
</dbReference>
<name>A0A8H3I4X2_9LECA</name>
<keyword evidence="3" id="KW-1185">Reference proteome</keyword>
<dbReference type="GO" id="GO:0016579">
    <property type="term" value="P:protein deubiquitination"/>
    <property type="evidence" value="ECO:0007669"/>
    <property type="project" value="TreeGrafter"/>
</dbReference>
<feature type="compositionally biased region" description="Polar residues" evidence="1">
    <location>
        <begin position="100"/>
        <end position="116"/>
    </location>
</feature>
<dbReference type="GO" id="GO:0005634">
    <property type="term" value="C:nucleus"/>
    <property type="evidence" value="ECO:0007669"/>
    <property type="project" value="TreeGrafter"/>
</dbReference>
<accession>A0A8H3I4X2</accession>
<organism evidence="2 3">
    <name type="scientific">Imshaugia aleurites</name>
    <dbReference type="NCBI Taxonomy" id="172621"/>
    <lineage>
        <taxon>Eukaryota</taxon>
        <taxon>Fungi</taxon>
        <taxon>Dikarya</taxon>
        <taxon>Ascomycota</taxon>
        <taxon>Pezizomycotina</taxon>
        <taxon>Lecanoromycetes</taxon>
        <taxon>OSLEUM clade</taxon>
        <taxon>Lecanoromycetidae</taxon>
        <taxon>Lecanorales</taxon>
        <taxon>Lecanorineae</taxon>
        <taxon>Parmeliaceae</taxon>
        <taxon>Imshaugia</taxon>
    </lineage>
</organism>
<gene>
    <name evidence="2" type="ORF">IMSHALPRED_000188</name>
</gene>
<dbReference type="OrthoDB" id="4489171at2759"/>
<dbReference type="AlphaFoldDB" id="A0A8H3I4X2"/>
<dbReference type="PANTHER" id="PTHR39597">
    <property type="entry name" value="UBA DOMAIN-CONTAINING PROTEIN RUP1"/>
    <property type="match status" value="1"/>
</dbReference>
<dbReference type="InterPro" id="IPR009060">
    <property type="entry name" value="UBA-like_sf"/>
</dbReference>
<feature type="region of interest" description="Disordered" evidence="1">
    <location>
        <begin position="496"/>
        <end position="516"/>
    </location>
</feature>
<feature type="compositionally biased region" description="Acidic residues" evidence="1">
    <location>
        <begin position="814"/>
        <end position="823"/>
    </location>
</feature>
<dbReference type="EMBL" id="CAJPDT010000001">
    <property type="protein sequence ID" value="CAF9904838.1"/>
    <property type="molecule type" value="Genomic_DNA"/>
</dbReference>
<evidence type="ECO:0000313" key="2">
    <source>
        <dbReference type="EMBL" id="CAF9904838.1"/>
    </source>
</evidence>
<proteinExistence type="predicted"/>
<dbReference type="Proteomes" id="UP000664534">
    <property type="component" value="Unassembled WGS sequence"/>
</dbReference>
<dbReference type="PANTHER" id="PTHR39597:SF1">
    <property type="entry name" value="UBA DOMAIN-CONTAINING PROTEIN RUP1"/>
    <property type="match status" value="1"/>
</dbReference>
<comment type="caution">
    <text evidence="2">The sequence shown here is derived from an EMBL/GenBank/DDBJ whole genome shotgun (WGS) entry which is preliminary data.</text>
</comment>
<protein>
    <recommendedName>
        <fullName evidence="4">Ubiquitin interaction motif protein</fullName>
    </recommendedName>
</protein>
<evidence type="ECO:0000313" key="3">
    <source>
        <dbReference type="Proteomes" id="UP000664534"/>
    </source>
</evidence>
<dbReference type="CDD" id="cd14351">
    <property type="entry name" value="UBA_Ubx1_like"/>
    <property type="match status" value="1"/>
</dbReference>
<feature type="region of interest" description="Disordered" evidence="1">
    <location>
        <begin position="93"/>
        <end position="126"/>
    </location>
</feature>
<dbReference type="SUPFAM" id="SSF46934">
    <property type="entry name" value="UBA-like"/>
    <property type="match status" value="1"/>
</dbReference>
<sequence>MASIHEPSDDDIQGFIAITGAHQSRAIQYLKAHNKDLARAINAYFDNPNAVFDQQSQVSYDESQFHIDKTEGPQNQGQSLDLYSEAFTVNPPDTLKPNVFSDTAPSRPNSRVSTRGNDIGVSQDMNFDEPEDEQLTRAMAISMNDSQTLPGQETGTIDFGKQTFGPATRDHYDADNWAMICPPAQTQEILLNPDPSDRKRQPNTPVFFKTPSTGHRLSPLIKILHAIPMAREALLNRTKLLQDYGFEKDWWDGTPVKVLRIVNTEADGRRISEDDVIYEAQRLMAFLDKTDRAYGSTNVLAGVEGIGLRDDEKAMQFMSIWQTATARSGSPLANIFESVGTKLDPNDPEDARSEHFSYLTIKVDNETSGKGLTLYEALDHLFWVDAKEDDEVYLEEVGDVFTMEVSNQVENVSGLGIEIPPIWYADRYLPSHTRQAKEMLARKAAVTTQFQHEEKLQKNMSRFQMPAGGAEVDVAKLLEKATAYFERKKTYQDAAKEASLTEQRSPEDPGPIQALTDPVAKDLKALTTRISDKLKTFEEARDRAQEKLKEISQLYTMPSNDPKEPPHEKYTLRGVSTGANVVYVLEKTEPDEENDMLSTEAKDWQWWKVEYLSTETKPVKVTEANVLKAASTDSKRVLLVYANDKAISYDSGDLPSPLYNFVRADNLTFSAELDGLDPPAPATPTKRKADDDDLAMNNHRSPPYDRTYDSISNDELDPNPPGYDTSPSPPHLPIYSRISSRKAGATGSYDDVIPTSLRATGPTIDPTSMALDPDGTNDYGQEMKERGGQKGILHQQNNIREKQYSLGSYLPEISMEDDEEDEDQRGSKET</sequence>
<dbReference type="Pfam" id="PF14555">
    <property type="entry name" value="UBA_4"/>
    <property type="match status" value="1"/>
</dbReference>
<reference evidence="2" key="1">
    <citation type="submission" date="2021-03" db="EMBL/GenBank/DDBJ databases">
        <authorList>
            <person name="Tagirdzhanova G."/>
        </authorList>
    </citation>
    <scope>NUCLEOTIDE SEQUENCE</scope>
</reference>